<protein>
    <recommendedName>
        <fullName evidence="1">HIT domain-containing protein</fullName>
    </recommendedName>
</protein>
<reference evidence="2" key="1">
    <citation type="journal article" date="2014" name="Front. Microbiol.">
        <title>High frequency of phylogenetically diverse reductive dehalogenase-homologous genes in deep subseafloor sedimentary metagenomes.</title>
        <authorList>
            <person name="Kawai M."/>
            <person name="Futagami T."/>
            <person name="Toyoda A."/>
            <person name="Takaki Y."/>
            <person name="Nishi S."/>
            <person name="Hori S."/>
            <person name="Arai W."/>
            <person name="Tsubouchi T."/>
            <person name="Morono Y."/>
            <person name="Uchiyama I."/>
            <person name="Ito T."/>
            <person name="Fujiyama A."/>
            <person name="Inagaki F."/>
            <person name="Takami H."/>
        </authorList>
    </citation>
    <scope>NUCLEOTIDE SEQUENCE</scope>
    <source>
        <strain evidence="2">Expedition CK06-06</strain>
    </source>
</reference>
<dbReference type="PROSITE" id="PS51084">
    <property type="entry name" value="HIT_2"/>
    <property type="match status" value="1"/>
</dbReference>
<dbReference type="GO" id="GO:0003824">
    <property type="term" value="F:catalytic activity"/>
    <property type="evidence" value="ECO:0007669"/>
    <property type="project" value="InterPro"/>
</dbReference>
<evidence type="ECO:0000313" key="2">
    <source>
        <dbReference type="EMBL" id="GAG50981.1"/>
    </source>
</evidence>
<organism evidence="2">
    <name type="scientific">marine sediment metagenome</name>
    <dbReference type="NCBI Taxonomy" id="412755"/>
    <lineage>
        <taxon>unclassified sequences</taxon>
        <taxon>metagenomes</taxon>
        <taxon>ecological metagenomes</taxon>
    </lineage>
</organism>
<accession>X0ZRZ5</accession>
<dbReference type="PANTHER" id="PTHR42997:SF1">
    <property type="entry name" value="AP-4-A PHOSPHORYLASE"/>
    <property type="match status" value="1"/>
</dbReference>
<name>X0ZRZ5_9ZZZZ</name>
<comment type="caution">
    <text evidence="2">The sequence shown here is derived from an EMBL/GenBank/DDBJ whole genome shotgun (WGS) entry which is preliminary data.</text>
</comment>
<sequence length="170" mass="19387">MKIERYYITPTKLSYVRGKKPDVKCILCAIRDDNKRLPRLIVTRDNHMIVSLNLHPYSPGHLLIFPLRHLTDIRELSCEEVIEVFRLQKQAVSALEAVYGSPGFCIGFNVGTSSGASIEHLHCHVIPHQADRLELPKMVSSETRLKVEDPQEALKKIREAFAETEKKNSL</sequence>
<dbReference type="Pfam" id="PF01230">
    <property type="entry name" value="HIT"/>
    <property type="match status" value="1"/>
</dbReference>
<dbReference type="AlphaFoldDB" id="X0ZRZ5"/>
<dbReference type="EMBL" id="BARS01053365">
    <property type="protein sequence ID" value="GAG50981.1"/>
    <property type="molecule type" value="Genomic_DNA"/>
</dbReference>
<dbReference type="InterPro" id="IPR011146">
    <property type="entry name" value="HIT-like"/>
</dbReference>
<dbReference type="PANTHER" id="PTHR42997">
    <property type="entry name" value="HIT FAMILY HYDROLASE"/>
    <property type="match status" value="1"/>
</dbReference>
<gene>
    <name evidence="2" type="ORF">S01H1_79199</name>
</gene>
<dbReference type="SUPFAM" id="SSF54197">
    <property type="entry name" value="HIT-like"/>
    <property type="match status" value="1"/>
</dbReference>
<dbReference type="InterPro" id="IPR052908">
    <property type="entry name" value="AP-4-A_phosphorylase"/>
</dbReference>
<dbReference type="InterPro" id="IPR036265">
    <property type="entry name" value="HIT-like_sf"/>
</dbReference>
<feature type="domain" description="HIT" evidence="1">
    <location>
        <begin position="26"/>
        <end position="135"/>
    </location>
</feature>
<dbReference type="Gene3D" id="3.30.428.10">
    <property type="entry name" value="HIT-like"/>
    <property type="match status" value="1"/>
</dbReference>
<proteinExistence type="predicted"/>
<evidence type="ECO:0000259" key="1">
    <source>
        <dbReference type="PROSITE" id="PS51084"/>
    </source>
</evidence>